<name>A0AAU7U8W3_9DEIO</name>
<evidence type="ECO:0000313" key="2">
    <source>
        <dbReference type="EMBL" id="XBV84916.1"/>
    </source>
</evidence>
<evidence type="ECO:0000256" key="1">
    <source>
        <dbReference type="SAM" id="MobiDB-lite"/>
    </source>
</evidence>
<sequence length="75" mass="7990">MTQSDKHEQDHLDQGDVSVDNEDLSSQEAQKIGTHPGPGTHQEPGSKSDSDTEIFDDGVRSGADPDAIYPDLPGS</sequence>
<gene>
    <name evidence="2" type="ORF">ABOD76_15935</name>
</gene>
<evidence type="ECO:0008006" key="3">
    <source>
        <dbReference type="Google" id="ProtNLM"/>
    </source>
</evidence>
<dbReference type="AlphaFoldDB" id="A0AAU7U8W3"/>
<proteinExistence type="predicted"/>
<dbReference type="KEGG" id="dsc:ABOD76_15935"/>
<organism evidence="2">
    <name type="scientific">Deinococcus sonorensis KR-87</name>
    <dbReference type="NCBI Taxonomy" id="694439"/>
    <lineage>
        <taxon>Bacteria</taxon>
        <taxon>Thermotogati</taxon>
        <taxon>Deinococcota</taxon>
        <taxon>Deinococci</taxon>
        <taxon>Deinococcales</taxon>
        <taxon>Deinococcaceae</taxon>
        <taxon>Deinococcus</taxon>
    </lineage>
</organism>
<dbReference type="RefSeq" id="WP_350242953.1">
    <property type="nucleotide sequence ID" value="NZ_CP158299.1"/>
</dbReference>
<reference evidence="2" key="1">
    <citation type="submission" date="2024-06" db="EMBL/GenBank/DDBJ databases">
        <title>Draft Genome Sequence of Deinococcus sonorensis Type Strain KR-87, a Biofilm Producing Representative of the Genus Deinococcus.</title>
        <authorList>
            <person name="Boren L.S."/>
            <person name="Grosso R.A."/>
            <person name="Hugenberg-Cox A.N."/>
            <person name="Hill J.T.E."/>
            <person name="Albert C.M."/>
            <person name="Tuohy J.M."/>
        </authorList>
    </citation>
    <scope>NUCLEOTIDE SEQUENCE</scope>
    <source>
        <strain evidence="2">KR-87</strain>
    </source>
</reference>
<dbReference type="EMBL" id="CP158299">
    <property type="protein sequence ID" value="XBV84916.1"/>
    <property type="molecule type" value="Genomic_DNA"/>
</dbReference>
<accession>A0AAU7U8W3</accession>
<feature type="compositionally biased region" description="Basic and acidic residues" evidence="1">
    <location>
        <begin position="1"/>
        <end position="14"/>
    </location>
</feature>
<protein>
    <recommendedName>
        <fullName evidence="3">M-like protein</fullName>
    </recommendedName>
</protein>
<feature type="region of interest" description="Disordered" evidence="1">
    <location>
        <begin position="1"/>
        <end position="75"/>
    </location>
</feature>